<reference evidence="8 9" key="1">
    <citation type="submission" date="2019-03" db="EMBL/GenBank/DDBJ databases">
        <title>Genome Sequencing and Assembly of Various Microbes Isolated from Partially Reclaimed Soil and Acid Mine Drainage (AMD) Site.</title>
        <authorList>
            <person name="Steinbock B."/>
            <person name="Bechtold R."/>
            <person name="Sevigny J.L."/>
            <person name="Thomas D."/>
            <person name="Cuthill L.R."/>
            <person name="Aveiro Johannsen E.J."/>
            <person name="Thomas K."/>
            <person name="Ghosh A."/>
        </authorList>
    </citation>
    <scope>NUCLEOTIDE SEQUENCE [LARGE SCALE GENOMIC DNA]</scope>
    <source>
        <strain evidence="8 9">S-A3</strain>
    </source>
</reference>
<evidence type="ECO:0000256" key="3">
    <source>
        <dbReference type="ARBA" id="ARBA00022692"/>
    </source>
</evidence>
<feature type="transmembrane region" description="Helical" evidence="7">
    <location>
        <begin position="25"/>
        <end position="41"/>
    </location>
</feature>
<comment type="caution">
    <text evidence="8">The sequence shown here is derived from an EMBL/GenBank/DDBJ whole genome shotgun (WGS) entry which is preliminary data.</text>
</comment>
<dbReference type="PANTHER" id="PTHR21716:SF64">
    <property type="entry name" value="AI-2 TRANSPORT PROTEIN TQSA"/>
    <property type="match status" value="1"/>
</dbReference>
<feature type="transmembrane region" description="Helical" evidence="7">
    <location>
        <begin position="211"/>
        <end position="244"/>
    </location>
</feature>
<evidence type="ECO:0000256" key="1">
    <source>
        <dbReference type="ARBA" id="ARBA00004141"/>
    </source>
</evidence>
<comment type="subcellular location">
    <subcellularLocation>
        <location evidence="1">Membrane</location>
        <topology evidence="1">Multi-pass membrane protein</topology>
    </subcellularLocation>
</comment>
<dbReference type="EMBL" id="SMZT01000004">
    <property type="protein sequence ID" value="TDL42628.1"/>
    <property type="molecule type" value="Genomic_DNA"/>
</dbReference>
<comment type="similarity">
    <text evidence="2">Belongs to the autoinducer-2 exporter (AI-2E) (TC 2.A.86) family.</text>
</comment>
<evidence type="ECO:0000256" key="6">
    <source>
        <dbReference type="SAM" id="MobiDB-lite"/>
    </source>
</evidence>
<evidence type="ECO:0000256" key="7">
    <source>
        <dbReference type="SAM" id="Phobius"/>
    </source>
</evidence>
<protein>
    <submittedName>
        <fullName evidence="8">AI-2E family transporter</fullName>
    </submittedName>
</protein>
<feature type="compositionally biased region" description="Low complexity" evidence="6">
    <location>
        <begin position="359"/>
        <end position="377"/>
    </location>
</feature>
<evidence type="ECO:0000256" key="5">
    <source>
        <dbReference type="ARBA" id="ARBA00023136"/>
    </source>
</evidence>
<feature type="transmembrane region" description="Helical" evidence="7">
    <location>
        <begin position="80"/>
        <end position="108"/>
    </location>
</feature>
<dbReference type="Proteomes" id="UP000295163">
    <property type="component" value="Unassembled WGS sequence"/>
</dbReference>
<feature type="transmembrane region" description="Helical" evidence="7">
    <location>
        <begin position="47"/>
        <end position="68"/>
    </location>
</feature>
<keyword evidence="3 7" id="KW-0812">Transmembrane</keyword>
<dbReference type="InterPro" id="IPR002549">
    <property type="entry name" value="AI-2E-like"/>
</dbReference>
<proteinExistence type="inferred from homology"/>
<keyword evidence="5 7" id="KW-0472">Membrane</keyword>
<evidence type="ECO:0000256" key="2">
    <source>
        <dbReference type="ARBA" id="ARBA00009773"/>
    </source>
</evidence>
<feature type="transmembrane region" description="Helical" evidence="7">
    <location>
        <begin position="314"/>
        <end position="336"/>
    </location>
</feature>
<dbReference type="GO" id="GO:0016020">
    <property type="term" value="C:membrane"/>
    <property type="evidence" value="ECO:0007669"/>
    <property type="project" value="UniProtKB-SubCell"/>
</dbReference>
<evidence type="ECO:0000313" key="9">
    <source>
        <dbReference type="Proteomes" id="UP000295163"/>
    </source>
</evidence>
<sequence length="420" mass="42768">MAERTSAETPGPGGGTTALLDGRPLVVLVGLAAVVVVVLGLRAMSDLLGLVFLALVMTVAAHPLRGWFQRRGLPGWMGTAVALVAVYTAILALSVSLLIAGAQFATLIPSYQAELDRMLDGVTGGLEQLGIGEERLAQMFAGFDLGRLAEFAGGLLGGLLGLLSDVFFIVTLVLFMVVDAGSFPQKLARLRGTHGELAAALRGFAAVSRKYLLVTTVFGLVVAVIDTAALAWLGVPVAVLWGLLAFVTNYIPNIGFVIGVVPPAIIALLEGGPGLMLAVVAVYSGINVVIQSFIQPKIVGDAVGLSATITMLSLVFWAATLGALGALLAVPLTLFFKAVLIDADPRARWVTPLLSGGTARDPAPAGAGADRGVPAGAGVPGGPVRGDRPPAEEPVPPGGRPGGTGFSVGPVGLEPTTEGL</sequence>
<dbReference type="GO" id="GO:0055085">
    <property type="term" value="P:transmembrane transport"/>
    <property type="evidence" value="ECO:0007669"/>
    <property type="project" value="TreeGrafter"/>
</dbReference>
<feature type="transmembrane region" description="Helical" evidence="7">
    <location>
        <begin position="155"/>
        <end position="178"/>
    </location>
</feature>
<evidence type="ECO:0000313" key="8">
    <source>
        <dbReference type="EMBL" id="TDL42628.1"/>
    </source>
</evidence>
<dbReference type="PANTHER" id="PTHR21716">
    <property type="entry name" value="TRANSMEMBRANE PROTEIN"/>
    <property type="match status" value="1"/>
</dbReference>
<dbReference type="AlphaFoldDB" id="A0A4R5YEK5"/>
<evidence type="ECO:0000256" key="4">
    <source>
        <dbReference type="ARBA" id="ARBA00022989"/>
    </source>
</evidence>
<feature type="transmembrane region" description="Helical" evidence="7">
    <location>
        <begin position="275"/>
        <end position="294"/>
    </location>
</feature>
<gene>
    <name evidence="8" type="ORF">E2R59_10350</name>
</gene>
<keyword evidence="4 7" id="KW-1133">Transmembrane helix</keyword>
<name>A0A4R5YEK5_KOCRO</name>
<dbReference type="Pfam" id="PF01594">
    <property type="entry name" value="AI-2E_transport"/>
    <property type="match status" value="1"/>
</dbReference>
<feature type="region of interest" description="Disordered" evidence="6">
    <location>
        <begin position="355"/>
        <end position="420"/>
    </location>
</feature>
<accession>A0A4R5YEK5</accession>
<organism evidence="8 9">
    <name type="scientific">Kocuria rosea</name>
    <name type="common">Deinococcus erythromyxa</name>
    <name type="synonym">Micrococcus rubens</name>
    <dbReference type="NCBI Taxonomy" id="1275"/>
    <lineage>
        <taxon>Bacteria</taxon>
        <taxon>Bacillati</taxon>
        <taxon>Actinomycetota</taxon>
        <taxon>Actinomycetes</taxon>
        <taxon>Micrococcales</taxon>
        <taxon>Micrococcaceae</taxon>
        <taxon>Kocuria</taxon>
    </lineage>
</organism>